<evidence type="ECO:0000313" key="5">
    <source>
        <dbReference type="Proteomes" id="UP000191448"/>
    </source>
</evidence>
<dbReference type="Proteomes" id="UP000191448">
    <property type="component" value="Unassembled WGS sequence"/>
</dbReference>
<feature type="chain" id="PRO_5013342312" description="Chitin-binding type-3 domain-containing protein" evidence="2">
    <location>
        <begin position="24"/>
        <end position="181"/>
    </location>
</feature>
<comment type="caution">
    <text evidence="4">The sequence shown here is derived from an EMBL/GenBank/DDBJ whole genome shotgun (WGS) entry which is preliminary data.</text>
</comment>
<name>A0A1V4ST63_9CLOT</name>
<dbReference type="PROSITE" id="PS51257">
    <property type="entry name" value="PROKAR_LIPOPROTEIN"/>
    <property type="match status" value="1"/>
</dbReference>
<evidence type="ECO:0000256" key="1">
    <source>
        <dbReference type="ARBA" id="ARBA00022801"/>
    </source>
</evidence>
<dbReference type="Gene3D" id="2.10.10.20">
    <property type="entry name" value="Carbohydrate-binding module superfamily 5/12"/>
    <property type="match status" value="1"/>
</dbReference>
<dbReference type="InterPro" id="IPR036573">
    <property type="entry name" value="CBM_sf_5/12"/>
</dbReference>
<dbReference type="AlphaFoldDB" id="A0A1V4ST63"/>
<reference evidence="4 5" key="1">
    <citation type="submission" date="2016-02" db="EMBL/GenBank/DDBJ databases">
        <title>Genome sequence of Clostridium thermobutyricum DSM 4928.</title>
        <authorList>
            <person name="Poehlein A."/>
            <person name="Daniel R."/>
        </authorList>
    </citation>
    <scope>NUCLEOTIDE SEQUENCE [LARGE SCALE GENOMIC DNA]</scope>
    <source>
        <strain evidence="4 5">DSM 4928</strain>
    </source>
</reference>
<dbReference type="SUPFAM" id="SSF51055">
    <property type="entry name" value="Carbohydrate binding domain"/>
    <property type="match status" value="1"/>
</dbReference>
<dbReference type="InterPro" id="IPR003610">
    <property type="entry name" value="CBM5/12"/>
</dbReference>
<keyword evidence="1" id="KW-0378">Hydrolase</keyword>
<dbReference type="GO" id="GO:0005975">
    <property type="term" value="P:carbohydrate metabolic process"/>
    <property type="evidence" value="ECO:0007669"/>
    <property type="project" value="InterPro"/>
</dbReference>
<dbReference type="GO" id="GO:0005576">
    <property type="term" value="C:extracellular region"/>
    <property type="evidence" value="ECO:0007669"/>
    <property type="project" value="InterPro"/>
</dbReference>
<dbReference type="Pfam" id="PF02839">
    <property type="entry name" value="CBM_5_12"/>
    <property type="match status" value="1"/>
</dbReference>
<dbReference type="EMBL" id="LTAY01000059">
    <property type="protein sequence ID" value="OPX47080.1"/>
    <property type="molecule type" value="Genomic_DNA"/>
</dbReference>
<dbReference type="RefSeq" id="WP_080023566.1">
    <property type="nucleotide sequence ID" value="NZ_LTAY01000059.1"/>
</dbReference>
<accession>A0A1V4ST63</accession>
<evidence type="ECO:0000256" key="2">
    <source>
        <dbReference type="SAM" id="SignalP"/>
    </source>
</evidence>
<sequence>MRIKRAILIMLIGASFLMVGCGAKQNESVDDKKDMVVELDGNIEVDVETKNYIKVTSTYPNEIDLVINKKMKNEEYIKVFEGKLLNNKDGIKIFLESKEDEDYELIAKSDGSESRISFSRKIDKINLVENNINNWNKNSIEYEVYDEVVFEGKNYKCIQNHISQESWNPKEAVSLWQEFKY</sequence>
<dbReference type="OrthoDB" id="1849628at2"/>
<proteinExistence type="predicted"/>
<dbReference type="CDD" id="cd12214">
    <property type="entry name" value="ChiA1_BD"/>
    <property type="match status" value="1"/>
</dbReference>
<evidence type="ECO:0000313" key="4">
    <source>
        <dbReference type="EMBL" id="OPX47080.1"/>
    </source>
</evidence>
<dbReference type="GO" id="GO:0030246">
    <property type="term" value="F:carbohydrate binding"/>
    <property type="evidence" value="ECO:0007669"/>
    <property type="project" value="InterPro"/>
</dbReference>
<keyword evidence="2" id="KW-0732">Signal</keyword>
<protein>
    <recommendedName>
        <fullName evidence="3">Chitin-binding type-3 domain-containing protein</fullName>
    </recommendedName>
</protein>
<feature type="signal peptide" evidence="2">
    <location>
        <begin position="1"/>
        <end position="23"/>
    </location>
</feature>
<dbReference type="GO" id="GO:0004553">
    <property type="term" value="F:hydrolase activity, hydrolyzing O-glycosyl compounds"/>
    <property type="evidence" value="ECO:0007669"/>
    <property type="project" value="InterPro"/>
</dbReference>
<organism evidence="4 5">
    <name type="scientific">Clostridium thermobutyricum DSM 4928</name>
    <dbReference type="NCBI Taxonomy" id="1121339"/>
    <lineage>
        <taxon>Bacteria</taxon>
        <taxon>Bacillati</taxon>
        <taxon>Bacillota</taxon>
        <taxon>Clostridia</taxon>
        <taxon>Eubacteriales</taxon>
        <taxon>Clostridiaceae</taxon>
        <taxon>Clostridium</taxon>
    </lineage>
</organism>
<feature type="domain" description="Chitin-binding type-3" evidence="3">
    <location>
        <begin position="138"/>
        <end position="177"/>
    </location>
</feature>
<evidence type="ECO:0000259" key="3">
    <source>
        <dbReference type="Pfam" id="PF02839"/>
    </source>
</evidence>
<gene>
    <name evidence="4" type="ORF">CLTHE_23190</name>
</gene>